<evidence type="ECO:0000256" key="1">
    <source>
        <dbReference type="ARBA" id="ARBA00010759"/>
    </source>
</evidence>
<dbReference type="PANTHER" id="PTHR10458:SF22">
    <property type="entry name" value="PEPTIDE DEFORMYLASE"/>
    <property type="match status" value="1"/>
</dbReference>
<sequence>MALRAICVYPDPVLREETERVEDFDGELKSLIDDMFETMYASDGIGLAAPQVGVTKKLVVIDYHGEKFVLVNPEVIEAEGSVTNEEGCLSFPGIYEKVTSPEKLTVVYQDETGAPRRLSLDGFTACVFSHEIDHLNGRLLIDRVSPLKRQFLKKKIAKRAAEK</sequence>
<feature type="binding site" evidence="2">
    <location>
        <position position="130"/>
    </location>
    <ligand>
        <name>Fe cation</name>
        <dbReference type="ChEBI" id="CHEBI:24875"/>
    </ligand>
</feature>
<feature type="binding site" evidence="2">
    <location>
        <position position="88"/>
    </location>
    <ligand>
        <name>Fe cation</name>
        <dbReference type="ChEBI" id="CHEBI:24875"/>
    </ligand>
</feature>
<organism evidence="3 4">
    <name type="scientific">Cloacibacillus evryensis</name>
    <dbReference type="NCBI Taxonomy" id="508460"/>
    <lineage>
        <taxon>Bacteria</taxon>
        <taxon>Thermotogati</taxon>
        <taxon>Synergistota</taxon>
        <taxon>Synergistia</taxon>
        <taxon>Synergistales</taxon>
        <taxon>Synergistaceae</taxon>
        <taxon>Cloacibacillus</taxon>
    </lineage>
</organism>
<dbReference type="RefSeq" id="WP_008712322.1">
    <property type="nucleotide sequence ID" value="NZ_CABKQM010000008.1"/>
</dbReference>
<keyword evidence="2" id="KW-0648">Protein biosynthesis</keyword>
<comment type="caution">
    <text evidence="3">The sequence shown here is derived from an EMBL/GenBank/DDBJ whole genome shotgun (WGS) entry which is preliminary data.</text>
</comment>
<dbReference type="GO" id="GO:0046872">
    <property type="term" value="F:metal ion binding"/>
    <property type="evidence" value="ECO:0007669"/>
    <property type="project" value="UniProtKB-KW"/>
</dbReference>
<dbReference type="SUPFAM" id="SSF56420">
    <property type="entry name" value="Peptide deformylase"/>
    <property type="match status" value="1"/>
</dbReference>
<evidence type="ECO:0000313" key="3">
    <source>
        <dbReference type="EMBL" id="MCQ4813469.1"/>
    </source>
</evidence>
<feature type="active site" evidence="2">
    <location>
        <position position="131"/>
    </location>
</feature>
<dbReference type="AlphaFoldDB" id="A0AAW5K2X6"/>
<evidence type="ECO:0000313" key="4">
    <source>
        <dbReference type="Proteomes" id="UP001205919"/>
    </source>
</evidence>
<feature type="binding site" evidence="2">
    <location>
        <position position="134"/>
    </location>
    <ligand>
        <name>Fe cation</name>
        <dbReference type="ChEBI" id="CHEBI:24875"/>
    </ligand>
</feature>
<reference evidence="3 4" key="1">
    <citation type="submission" date="2022-06" db="EMBL/GenBank/DDBJ databases">
        <title>Isolation of gut microbiota from human fecal samples.</title>
        <authorList>
            <person name="Pamer E.G."/>
            <person name="Barat B."/>
            <person name="Waligurski E."/>
            <person name="Medina S."/>
            <person name="Paddock L."/>
            <person name="Mostad J."/>
        </authorList>
    </citation>
    <scope>NUCLEOTIDE SEQUENCE [LARGE SCALE GENOMIC DNA]</scope>
    <source>
        <strain evidence="3 4">DFI.9.90</strain>
    </source>
</reference>
<gene>
    <name evidence="2 3" type="primary">def</name>
    <name evidence="3" type="ORF">NE630_03400</name>
</gene>
<dbReference type="PIRSF" id="PIRSF004749">
    <property type="entry name" value="Pep_def"/>
    <property type="match status" value="1"/>
</dbReference>
<dbReference type="GeneID" id="95756592"/>
<keyword evidence="2" id="KW-0479">Metal-binding</keyword>
<comment type="cofactor">
    <cofactor evidence="2">
        <name>Fe(2+)</name>
        <dbReference type="ChEBI" id="CHEBI:29033"/>
    </cofactor>
    <text evidence="2">Binds 1 Fe(2+) ion.</text>
</comment>
<accession>A0AAW5K2X6</accession>
<dbReference type="GO" id="GO:0042586">
    <property type="term" value="F:peptide deformylase activity"/>
    <property type="evidence" value="ECO:0007669"/>
    <property type="project" value="UniProtKB-UniRule"/>
</dbReference>
<evidence type="ECO:0000256" key="2">
    <source>
        <dbReference type="HAMAP-Rule" id="MF_00163"/>
    </source>
</evidence>
<dbReference type="PANTHER" id="PTHR10458">
    <property type="entry name" value="PEPTIDE DEFORMYLASE"/>
    <property type="match status" value="1"/>
</dbReference>
<keyword evidence="2 3" id="KW-0378">Hydrolase</keyword>
<dbReference type="EC" id="3.5.1.88" evidence="2"/>
<dbReference type="NCBIfam" id="NF001159">
    <property type="entry name" value="PRK00150.1-3"/>
    <property type="match status" value="1"/>
</dbReference>
<protein>
    <recommendedName>
        <fullName evidence="2">Peptide deformylase</fullName>
        <shortName evidence="2">PDF</shortName>
        <ecNumber evidence="2">3.5.1.88</ecNumber>
    </recommendedName>
    <alternativeName>
        <fullName evidence="2">Polypeptide deformylase</fullName>
    </alternativeName>
</protein>
<comment type="function">
    <text evidence="2">Removes the formyl group from the N-terminal Met of newly synthesized proteins. Requires at least a dipeptide for an efficient rate of reaction. N-terminal L-methionine is a prerequisite for activity but the enzyme has broad specificity at other positions.</text>
</comment>
<dbReference type="Gene3D" id="3.90.45.10">
    <property type="entry name" value="Peptide deformylase"/>
    <property type="match status" value="1"/>
</dbReference>
<proteinExistence type="inferred from homology"/>
<name>A0AAW5K2X6_9BACT</name>
<dbReference type="EMBL" id="JANFYT010000005">
    <property type="protein sequence ID" value="MCQ4813469.1"/>
    <property type="molecule type" value="Genomic_DNA"/>
</dbReference>
<dbReference type="PRINTS" id="PR01576">
    <property type="entry name" value="PDEFORMYLASE"/>
</dbReference>
<dbReference type="CDD" id="cd00487">
    <property type="entry name" value="Pep_deformylase"/>
    <property type="match status" value="1"/>
</dbReference>
<dbReference type="Pfam" id="PF01327">
    <property type="entry name" value="Pep_deformylase"/>
    <property type="match status" value="1"/>
</dbReference>
<keyword evidence="2" id="KW-0408">Iron</keyword>
<dbReference type="InterPro" id="IPR023635">
    <property type="entry name" value="Peptide_deformylase"/>
</dbReference>
<dbReference type="Proteomes" id="UP001205919">
    <property type="component" value="Unassembled WGS sequence"/>
</dbReference>
<dbReference type="InterPro" id="IPR036821">
    <property type="entry name" value="Peptide_deformylase_sf"/>
</dbReference>
<dbReference type="HAMAP" id="MF_00163">
    <property type="entry name" value="Pep_deformylase"/>
    <property type="match status" value="1"/>
</dbReference>
<comment type="similarity">
    <text evidence="1 2">Belongs to the polypeptide deformylase family.</text>
</comment>
<dbReference type="NCBIfam" id="TIGR00079">
    <property type="entry name" value="pept_deformyl"/>
    <property type="match status" value="1"/>
</dbReference>
<comment type="catalytic activity">
    <reaction evidence="2">
        <text>N-terminal N-formyl-L-methionyl-[peptide] + H2O = N-terminal L-methionyl-[peptide] + formate</text>
        <dbReference type="Rhea" id="RHEA:24420"/>
        <dbReference type="Rhea" id="RHEA-COMP:10639"/>
        <dbReference type="Rhea" id="RHEA-COMP:10640"/>
        <dbReference type="ChEBI" id="CHEBI:15377"/>
        <dbReference type="ChEBI" id="CHEBI:15740"/>
        <dbReference type="ChEBI" id="CHEBI:49298"/>
        <dbReference type="ChEBI" id="CHEBI:64731"/>
        <dbReference type="EC" id="3.5.1.88"/>
    </reaction>
</comment>
<dbReference type="GO" id="GO:0006412">
    <property type="term" value="P:translation"/>
    <property type="evidence" value="ECO:0007669"/>
    <property type="project" value="UniProtKB-UniRule"/>
</dbReference>
<keyword evidence="4" id="KW-1185">Reference proteome</keyword>